<dbReference type="PROSITE" id="PS01358">
    <property type="entry name" value="ZF_RANBP2_1"/>
    <property type="match status" value="1"/>
</dbReference>
<feature type="region of interest" description="Disordered" evidence="5">
    <location>
        <begin position="1"/>
        <end position="33"/>
    </location>
</feature>
<dbReference type="GO" id="GO:0045893">
    <property type="term" value="P:positive regulation of DNA-templated transcription"/>
    <property type="evidence" value="ECO:0007669"/>
    <property type="project" value="InterPro"/>
</dbReference>
<dbReference type="PANTHER" id="PTHR12920">
    <property type="entry name" value="RYBP AND YAF2-RELATED"/>
    <property type="match status" value="1"/>
</dbReference>
<dbReference type="AlphaFoldDB" id="A0A914Q0N9"/>
<dbReference type="Gene3D" id="4.10.1060.10">
    <property type="entry name" value="Zinc finger, RanBP2-type"/>
    <property type="match status" value="1"/>
</dbReference>
<dbReference type="PANTHER" id="PTHR12920:SF4">
    <property type="entry name" value="GEO03726P1"/>
    <property type="match status" value="1"/>
</dbReference>
<dbReference type="WBParaSite" id="PDA_v2.g24265.t1">
    <property type="protein sequence ID" value="PDA_v2.g24265.t1"/>
    <property type="gene ID" value="PDA_v2.g24265"/>
</dbReference>
<dbReference type="SMART" id="SM00547">
    <property type="entry name" value="ZnF_RBZ"/>
    <property type="match status" value="1"/>
</dbReference>
<feature type="compositionally biased region" description="Basic residues" evidence="5">
    <location>
        <begin position="238"/>
        <end position="259"/>
    </location>
</feature>
<feature type="compositionally biased region" description="Low complexity" evidence="5">
    <location>
        <begin position="275"/>
        <end position="302"/>
    </location>
</feature>
<feature type="compositionally biased region" description="Low complexity" evidence="5">
    <location>
        <begin position="123"/>
        <end position="136"/>
    </location>
</feature>
<accession>A0A914Q0N9</accession>
<evidence type="ECO:0000256" key="2">
    <source>
        <dbReference type="ARBA" id="ARBA00022771"/>
    </source>
</evidence>
<organism evidence="7 8">
    <name type="scientific">Panagrolaimus davidi</name>
    <dbReference type="NCBI Taxonomy" id="227884"/>
    <lineage>
        <taxon>Eukaryota</taxon>
        <taxon>Metazoa</taxon>
        <taxon>Ecdysozoa</taxon>
        <taxon>Nematoda</taxon>
        <taxon>Chromadorea</taxon>
        <taxon>Rhabditida</taxon>
        <taxon>Tylenchina</taxon>
        <taxon>Panagrolaimomorpha</taxon>
        <taxon>Panagrolaimoidea</taxon>
        <taxon>Panagrolaimidae</taxon>
        <taxon>Panagrolaimus</taxon>
    </lineage>
</organism>
<evidence type="ECO:0000256" key="4">
    <source>
        <dbReference type="PROSITE-ProRule" id="PRU00322"/>
    </source>
</evidence>
<dbReference type="InterPro" id="IPR001876">
    <property type="entry name" value="Znf_RanBP2"/>
</dbReference>
<proteinExistence type="predicted"/>
<feature type="region of interest" description="Disordered" evidence="5">
    <location>
        <begin position="84"/>
        <end position="146"/>
    </location>
</feature>
<feature type="compositionally biased region" description="Basic and acidic residues" evidence="5">
    <location>
        <begin position="7"/>
        <end position="20"/>
    </location>
</feature>
<dbReference type="GO" id="GO:0005634">
    <property type="term" value="C:nucleus"/>
    <property type="evidence" value="ECO:0007669"/>
    <property type="project" value="TreeGrafter"/>
</dbReference>
<feature type="region of interest" description="Disordered" evidence="5">
    <location>
        <begin position="208"/>
        <end position="302"/>
    </location>
</feature>
<keyword evidence="3" id="KW-0862">Zinc</keyword>
<keyword evidence="2 4" id="KW-0863">Zinc-finger</keyword>
<dbReference type="PROSITE" id="PS50199">
    <property type="entry name" value="ZF_RANBP2_2"/>
    <property type="match status" value="1"/>
</dbReference>
<feature type="domain" description="RanBP2-type" evidence="6">
    <location>
        <begin position="33"/>
        <end position="62"/>
    </location>
</feature>
<name>A0A914Q0N9_9BILA</name>
<dbReference type="InterPro" id="IPR036443">
    <property type="entry name" value="Znf_RanBP2_sf"/>
</dbReference>
<feature type="compositionally biased region" description="Acidic residues" evidence="5">
    <location>
        <begin position="21"/>
        <end position="32"/>
    </location>
</feature>
<evidence type="ECO:0000313" key="7">
    <source>
        <dbReference type="Proteomes" id="UP000887578"/>
    </source>
</evidence>
<dbReference type="GO" id="GO:0008270">
    <property type="term" value="F:zinc ion binding"/>
    <property type="evidence" value="ECO:0007669"/>
    <property type="project" value="UniProtKB-KW"/>
</dbReference>
<protein>
    <submittedName>
        <fullName evidence="8">RanBP2-type domain-containing protein</fullName>
    </submittedName>
</protein>
<dbReference type="InterPro" id="IPR039958">
    <property type="entry name" value="RYBP/YAF2"/>
</dbReference>
<dbReference type="Proteomes" id="UP000887578">
    <property type="component" value="Unplaced"/>
</dbReference>
<evidence type="ECO:0000256" key="1">
    <source>
        <dbReference type="ARBA" id="ARBA00022723"/>
    </source>
</evidence>
<keyword evidence="1" id="KW-0479">Metal-binding</keyword>
<keyword evidence="7" id="KW-1185">Reference proteome</keyword>
<feature type="compositionally biased region" description="Basic and acidic residues" evidence="5">
    <location>
        <begin position="208"/>
        <end position="237"/>
    </location>
</feature>
<sequence length="302" mass="33446">MSKKSKKSGEKPSKIKKVEVTDESEPEPEDYDPTASWDCTVCTFKNRFEAFKCEICDTRKGTSTRKPRVNSNVVQQQALVQSLAMDKAHKRQRLSTRGHTPDSIEAGPSSVGGKRESSVSSNIAAIPDIGSPSSSSSRDKDAADAALQKREKLRDSLIFRDSAKKYDITDDSGITITITSYKGRNHEKELRYLNALKEVEKLQAAQNEKIEKTRAEHETQKKEFEEKRAKQRAERAAKPKKTKKVKKPKAPKKTPKVKTPKSAVFKTPTPRGRPSTKTPKSGGSTRGGKTSTPSSSKRGGKQ</sequence>
<feature type="compositionally biased region" description="Basic and acidic residues" evidence="5">
    <location>
        <begin position="137"/>
        <end position="146"/>
    </location>
</feature>
<evidence type="ECO:0000313" key="8">
    <source>
        <dbReference type="WBParaSite" id="PDA_v2.g24265.t1"/>
    </source>
</evidence>
<dbReference type="GO" id="GO:0003712">
    <property type="term" value="F:transcription coregulator activity"/>
    <property type="evidence" value="ECO:0007669"/>
    <property type="project" value="TreeGrafter"/>
</dbReference>
<evidence type="ECO:0000256" key="5">
    <source>
        <dbReference type="SAM" id="MobiDB-lite"/>
    </source>
</evidence>
<reference evidence="8" key="1">
    <citation type="submission" date="2022-11" db="UniProtKB">
        <authorList>
            <consortium name="WormBaseParasite"/>
        </authorList>
    </citation>
    <scope>IDENTIFICATION</scope>
</reference>
<dbReference type="Pfam" id="PF00641">
    <property type="entry name" value="Zn_ribbon_RanBP"/>
    <property type="match status" value="1"/>
</dbReference>
<dbReference type="SUPFAM" id="SSF90209">
    <property type="entry name" value="Ran binding protein zinc finger-like"/>
    <property type="match status" value="1"/>
</dbReference>
<evidence type="ECO:0000259" key="6">
    <source>
        <dbReference type="PROSITE" id="PS50199"/>
    </source>
</evidence>
<dbReference type="GO" id="GO:0003677">
    <property type="term" value="F:DNA binding"/>
    <property type="evidence" value="ECO:0007669"/>
    <property type="project" value="TreeGrafter"/>
</dbReference>
<evidence type="ECO:0000256" key="3">
    <source>
        <dbReference type="ARBA" id="ARBA00022833"/>
    </source>
</evidence>